<dbReference type="Pfam" id="PF09548">
    <property type="entry name" value="Spore_III_AB"/>
    <property type="match status" value="1"/>
</dbReference>
<dbReference type="Proteomes" id="UP000243739">
    <property type="component" value="Unassembled WGS sequence"/>
</dbReference>
<evidence type="ECO:0000256" key="2">
    <source>
        <dbReference type="SAM" id="Phobius"/>
    </source>
</evidence>
<name>A0A1D2YRQ2_9BACI</name>
<evidence type="ECO:0000256" key="1">
    <source>
        <dbReference type="SAM" id="Coils"/>
    </source>
</evidence>
<gene>
    <name evidence="3" type="ORF">BHF71_04775</name>
</gene>
<dbReference type="OrthoDB" id="1957909at2"/>
<dbReference type="EMBL" id="MIJF01000100">
    <property type="protein sequence ID" value="OEF95508.1"/>
    <property type="molecule type" value="Genomic_DNA"/>
</dbReference>
<keyword evidence="4" id="KW-1185">Reference proteome</keyword>
<dbReference type="AlphaFoldDB" id="A0A1D2YRQ2"/>
<proteinExistence type="predicted"/>
<evidence type="ECO:0000313" key="3">
    <source>
        <dbReference type="EMBL" id="OEF95508.1"/>
    </source>
</evidence>
<keyword evidence="2" id="KW-0812">Transmembrane</keyword>
<keyword evidence="1" id="KW-0175">Coiled coil</keyword>
<dbReference type="PIRSF" id="PIRSF021435">
    <property type="entry name" value="SpoIIIAB"/>
    <property type="match status" value="1"/>
</dbReference>
<feature type="transmembrane region" description="Helical" evidence="2">
    <location>
        <begin position="6"/>
        <end position="25"/>
    </location>
</feature>
<dbReference type="NCBIfam" id="TIGR02833">
    <property type="entry name" value="spore_III_AB"/>
    <property type="match status" value="1"/>
</dbReference>
<protein>
    <submittedName>
        <fullName evidence="3">Stage III sporulation protein AB</fullName>
    </submittedName>
</protein>
<keyword evidence="2" id="KW-0472">Membrane</keyword>
<comment type="caution">
    <text evidence="3">The sequence shown here is derived from an EMBL/GenBank/DDBJ whole genome shotgun (WGS) entry which is preliminary data.</text>
</comment>
<dbReference type="RefSeq" id="WP_069657690.1">
    <property type="nucleotide sequence ID" value="NZ_MIJF01000100.1"/>
</dbReference>
<dbReference type="STRING" id="337097.BHF71_04775"/>
<sequence>MLKLLGATLIIAASSFGGFYIARLYRERPIQLRMLGQALRILETEIIYGSNPLYQAMEHIGQRVTGALGLIFLTMSENLLKFDGASTFECWEDAINQHFHQTSLKKQDREILINFGQTLGISDKEDQMKHIRMTIQNLAAEESLAREEQKTYEKLSKNLGVLLGMLIVILIY</sequence>
<accession>A0A1D2YRQ2</accession>
<evidence type="ECO:0000313" key="4">
    <source>
        <dbReference type="Proteomes" id="UP000243739"/>
    </source>
</evidence>
<feature type="coiled-coil region" evidence="1">
    <location>
        <begin position="121"/>
        <end position="158"/>
    </location>
</feature>
<reference evidence="3 4" key="1">
    <citation type="submission" date="2016-09" db="EMBL/GenBank/DDBJ databases">
        <title>Draft genome sequence for the type strain of Vulcanibacillus modesticaldus BR, a strictly anaerobic, moderately thermophilic, and nitrate-reducing bacterium from deep sea-hydrothermal vents of the Mid-Atlantic Ridge.</title>
        <authorList>
            <person name="Abin C.A."/>
            <person name="Hollibaugh J.T."/>
        </authorList>
    </citation>
    <scope>NUCLEOTIDE SEQUENCE [LARGE SCALE GENOMIC DNA]</scope>
    <source>
        <strain evidence="3 4">BR</strain>
    </source>
</reference>
<organism evidence="3 4">
    <name type="scientific">Vulcanibacillus modesticaldus</name>
    <dbReference type="NCBI Taxonomy" id="337097"/>
    <lineage>
        <taxon>Bacteria</taxon>
        <taxon>Bacillati</taxon>
        <taxon>Bacillota</taxon>
        <taxon>Bacilli</taxon>
        <taxon>Bacillales</taxon>
        <taxon>Bacillaceae</taxon>
        <taxon>Vulcanibacillus</taxon>
    </lineage>
</organism>
<keyword evidence="2" id="KW-1133">Transmembrane helix</keyword>
<dbReference type="InterPro" id="IPR014198">
    <property type="entry name" value="Spore_III_AB"/>
</dbReference>